<organism evidence="1 2">
    <name type="scientific">Micromonospora cremea</name>
    <dbReference type="NCBI Taxonomy" id="709881"/>
    <lineage>
        <taxon>Bacteria</taxon>
        <taxon>Bacillati</taxon>
        <taxon>Actinomycetota</taxon>
        <taxon>Actinomycetes</taxon>
        <taxon>Micromonosporales</taxon>
        <taxon>Micromonosporaceae</taxon>
        <taxon>Micromonospora</taxon>
    </lineage>
</organism>
<keyword evidence="2" id="KW-1185">Reference proteome</keyword>
<dbReference type="Proteomes" id="UP000185124">
    <property type="component" value="Unassembled WGS sequence"/>
</dbReference>
<evidence type="ECO:0000313" key="2">
    <source>
        <dbReference type="Proteomes" id="UP000185124"/>
    </source>
</evidence>
<accession>A0A1N5ZIW9</accession>
<dbReference type="AlphaFoldDB" id="A0A1N5ZIW9"/>
<dbReference type="EMBL" id="FSQT01000002">
    <property type="protein sequence ID" value="SIN21766.1"/>
    <property type="molecule type" value="Genomic_DNA"/>
</dbReference>
<proteinExistence type="predicted"/>
<gene>
    <name evidence="1" type="ORF">SAMN04489832_4060</name>
</gene>
<reference evidence="2" key="1">
    <citation type="submission" date="2016-12" db="EMBL/GenBank/DDBJ databases">
        <authorList>
            <person name="Varghese N."/>
            <person name="Submissions S."/>
        </authorList>
    </citation>
    <scope>NUCLEOTIDE SEQUENCE [LARGE SCALE GENOMIC DNA]</scope>
    <source>
        <strain evidence="2">DSM 45599</strain>
    </source>
</reference>
<protein>
    <submittedName>
        <fullName evidence="1">Uncharacterized protein</fullName>
    </submittedName>
</protein>
<sequence length="42" mass="4354">MSGRRLGRLFGSLLILAAVAGVVVANHGGVPADLHMADIIWV</sequence>
<evidence type="ECO:0000313" key="1">
    <source>
        <dbReference type="EMBL" id="SIN21766.1"/>
    </source>
</evidence>
<name>A0A1N5ZIW9_9ACTN</name>